<organism evidence="1 2">
    <name type="scientific">Branchiibius cervicis</name>
    <dbReference type="NCBI Taxonomy" id="908252"/>
    <lineage>
        <taxon>Bacteria</taxon>
        <taxon>Bacillati</taxon>
        <taxon>Actinomycetota</taxon>
        <taxon>Actinomycetes</taxon>
        <taxon>Micrococcales</taxon>
        <taxon>Dermacoccaceae</taxon>
        <taxon>Branchiibius</taxon>
    </lineage>
</organism>
<protein>
    <submittedName>
        <fullName evidence="1">DUF3253 domain-containing protein</fullName>
    </submittedName>
</protein>
<proteinExistence type="predicted"/>
<dbReference type="Gene3D" id="1.10.10.10">
    <property type="entry name" value="Winged helix-like DNA-binding domain superfamily/Winged helix DNA-binding domain"/>
    <property type="match status" value="1"/>
</dbReference>
<dbReference type="Pfam" id="PF10013">
    <property type="entry name" value="DUF2256"/>
    <property type="match status" value="1"/>
</dbReference>
<dbReference type="Pfam" id="PF11625">
    <property type="entry name" value="DUF3253"/>
    <property type="match status" value="1"/>
</dbReference>
<gene>
    <name evidence="1" type="ORF">ACFQBT_09985</name>
</gene>
<dbReference type="PANTHER" id="PTHR37463">
    <property type="entry name" value="GSL3115 PROTEIN"/>
    <property type="match status" value="1"/>
</dbReference>
<dbReference type="InterPro" id="IPR017136">
    <property type="entry name" value="UCP037205"/>
</dbReference>
<dbReference type="EMBL" id="JBHSWJ010000002">
    <property type="protein sequence ID" value="MFC6714122.1"/>
    <property type="molecule type" value="Genomic_DNA"/>
</dbReference>
<reference evidence="2" key="1">
    <citation type="journal article" date="2019" name="Int. J. Syst. Evol. Microbiol.">
        <title>The Global Catalogue of Microorganisms (GCM) 10K type strain sequencing project: providing services to taxonomists for standard genome sequencing and annotation.</title>
        <authorList>
            <consortium name="The Broad Institute Genomics Platform"/>
            <consortium name="The Broad Institute Genome Sequencing Center for Infectious Disease"/>
            <person name="Wu L."/>
            <person name="Ma J."/>
        </authorList>
    </citation>
    <scope>NUCLEOTIDE SEQUENCE [LARGE SCALE GENOMIC DNA]</scope>
    <source>
        <strain evidence="2">NBRC 106593</strain>
    </source>
</reference>
<dbReference type="InterPro" id="IPR021660">
    <property type="entry name" value="DUF3253"/>
</dbReference>
<dbReference type="InterPro" id="IPR036388">
    <property type="entry name" value="WH-like_DNA-bd_sf"/>
</dbReference>
<evidence type="ECO:0000313" key="2">
    <source>
        <dbReference type="Proteomes" id="UP001596356"/>
    </source>
</evidence>
<dbReference type="CDD" id="cd00165">
    <property type="entry name" value="S4"/>
    <property type="match status" value="1"/>
</dbReference>
<evidence type="ECO:0000313" key="1">
    <source>
        <dbReference type="EMBL" id="MFC6714122.1"/>
    </source>
</evidence>
<dbReference type="SUPFAM" id="SSF46785">
    <property type="entry name" value="Winged helix' DNA-binding domain"/>
    <property type="match status" value="1"/>
</dbReference>
<dbReference type="RefSeq" id="WP_377822382.1">
    <property type="nucleotide sequence ID" value="NZ_JBHSWJ010000002.1"/>
</dbReference>
<dbReference type="InterPro" id="IPR036390">
    <property type="entry name" value="WH_DNA-bd_sf"/>
</dbReference>
<name>A0ABW2ASM1_9MICO</name>
<dbReference type="Proteomes" id="UP001596356">
    <property type="component" value="Unassembled WGS sequence"/>
</dbReference>
<accession>A0ABW2ASM1</accession>
<comment type="caution">
    <text evidence="1">The sequence shown here is derived from an EMBL/GenBank/DDBJ whole genome shotgun (WGS) entry which is preliminary data.</text>
</comment>
<sequence length="123" mass="13752">MTQPEDKVCASCGRRFRWRSKWAGSWDQVRYCSGACRRRGVTAVDAQLEASILQLLSDRARSATVCPSEAARAIGGEGWRTLMEPSRRAARRLVDQGRVQITQNGHVVDPSTARGPIRIRRVD</sequence>
<dbReference type="PANTHER" id="PTHR37463:SF1">
    <property type="entry name" value="DUF2256 DOMAIN-CONTAINING PROTEIN"/>
    <property type="match status" value="1"/>
</dbReference>
<keyword evidence="2" id="KW-1185">Reference proteome</keyword>